<dbReference type="NCBIfam" id="TIGR04183">
    <property type="entry name" value="Por_Secre_tail"/>
    <property type="match status" value="1"/>
</dbReference>
<evidence type="ECO:0000313" key="3">
    <source>
        <dbReference type="EMBL" id="KAA5535045.1"/>
    </source>
</evidence>
<evidence type="ECO:0000256" key="1">
    <source>
        <dbReference type="SAM" id="SignalP"/>
    </source>
</evidence>
<dbReference type="Pfam" id="PF18962">
    <property type="entry name" value="Por_Secre_tail"/>
    <property type="match status" value="1"/>
</dbReference>
<reference evidence="3 4" key="1">
    <citation type="submission" date="2019-09" db="EMBL/GenBank/DDBJ databases">
        <title>Genome sequence and assembly of Taibaiella sp.</title>
        <authorList>
            <person name="Chhetri G."/>
        </authorList>
    </citation>
    <scope>NUCLEOTIDE SEQUENCE [LARGE SCALE GENOMIC DNA]</scope>
    <source>
        <strain evidence="3 4">KVB11</strain>
    </source>
</reference>
<dbReference type="Proteomes" id="UP000323632">
    <property type="component" value="Unassembled WGS sequence"/>
</dbReference>
<dbReference type="AlphaFoldDB" id="A0A5M6CP79"/>
<gene>
    <name evidence="3" type="ORF">F0919_10640</name>
</gene>
<feature type="chain" id="PRO_5024358116" evidence="1">
    <location>
        <begin position="21"/>
        <end position="303"/>
    </location>
</feature>
<organism evidence="3 4">
    <name type="scientific">Taibaiella lutea</name>
    <dbReference type="NCBI Taxonomy" id="2608001"/>
    <lineage>
        <taxon>Bacteria</taxon>
        <taxon>Pseudomonadati</taxon>
        <taxon>Bacteroidota</taxon>
        <taxon>Chitinophagia</taxon>
        <taxon>Chitinophagales</taxon>
        <taxon>Chitinophagaceae</taxon>
        <taxon>Taibaiella</taxon>
    </lineage>
</organism>
<sequence>MIRHTIFTCFFFASATILNAQPNAELPNNEFDNWSSLYNPDGWGTIESAFQSDFGITVKDTDDKKNGAASLKLITSELNGSKQYGLAAVGRTWYRTNPHGIRIQGIPYTSRPDTLWLLYKYTTPGSDTAAVQMGLYANPTGAQQEFSLQVIYAISPKTEWTLRPFKLSSKYSSTQTPDSIIFNLYSSYTNANRTIGSTLQVDGVYFNSPGNVTSIHDMDKAGADLKIYPNPANGKFISLKTEADLKGCQFEVHSISGKDVIRFKLDGSKRSFDISSLSSGPYLWLLVDKAGGIVNKGKLIKTN</sequence>
<evidence type="ECO:0000259" key="2">
    <source>
        <dbReference type="Pfam" id="PF18962"/>
    </source>
</evidence>
<dbReference type="InterPro" id="IPR026444">
    <property type="entry name" value="Secre_tail"/>
</dbReference>
<evidence type="ECO:0000313" key="4">
    <source>
        <dbReference type="Proteomes" id="UP000323632"/>
    </source>
</evidence>
<keyword evidence="4" id="KW-1185">Reference proteome</keyword>
<dbReference type="RefSeq" id="WP_150032723.1">
    <property type="nucleotide sequence ID" value="NZ_VWSH01000002.1"/>
</dbReference>
<comment type="caution">
    <text evidence="3">The sequence shown here is derived from an EMBL/GenBank/DDBJ whole genome shotgun (WGS) entry which is preliminary data.</text>
</comment>
<dbReference type="EMBL" id="VWSH01000002">
    <property type="protein sequence ID" value="KAA5535045.1"/>
    <property type="molecule type" value="Genomic_DNA"/>
</dbReference>
<feature type="signal peptide" evidence="1">
    <location>
        <begin position="1"/>
        <end position="20"/>
    </location>
</feature>
<protein>
    <submittedName>
        <fullName evidence="3">T9SS type A sorting domain-containing protein</fullName>
    </submittedName>
</protein>
<feature type="domain" description="Secretion system C-terminal sorting" evidence="2">
    <location>
        <begin position="227"/>
        <end position="294"/>
    </location>
</feature>
<proteinExistence type="predicted"/>
<accession>A0A5M6CP79</accession>
<keyword evidence="1" id="KW-0732">Signal</keyword>
<name>A0A5M6CP79_9BACT</name>